<protein>
    <submittedName>
        <fullName evidence="2">Uncharacterized protein</fullName>
    </submittedName>
</protein>
<evidence type="ECO:0000313" key="3">
    <source>
        <dbReference type="Proteomes" id="UP001324380"/>
    </source>
</evidence>
<evidence type="ECO:0000313" key="2">
    <source>
        <dbReference type="EMBL" id="WPU91497.1"/>
    </source>
</evidence>
<name>A0ABZ0TEU3_9SPHI</name>
<reference evidence="2 3" key="1">
    <citation type="submission" date="2023-11" db="EMBL/GenBank/DDBJ databases">
        <title>Analysis of the Genomes of Mucilaginibacter gossypii cycad 4 and M. sabulilitoris SNA2: microbes with the potential for plant growth promotion.</title>
        <authorList>
            <person name="Hirsch A.M."/>
            <person name="Humm E."/>
            <person name="Rubbi M."/>
            <person name="Del Vecchio G."/>
            <person name="Ha S.M."/>
            <person name="Pellegrini M."/>
            <person name="Gunsalus R.P."/>
        </authorList>
    </citation>
    <scope>NUCLEOTIDE SEQUENCE [LARGE SCALE GENOMIC DNA]</scope>
    <source>
        <strain evidence="2 3">SNA2</strain>
    </source>
</reference>
<proteinExistence type="predicted"/>
<sequence>MTKVIIIFVLMTDLNEYECEMLDTILEAFGIPDSLTRLQLLELFDQDEASAFAMVQALTREGLVAKSGKHGDYELPEKLILKPKGEKFLKEGGFTRRYWLEQQRPLEVGGTLAKLQQQNMRLQNIKLAHESEISNLKKSVNRLRTWQYIWWVLIIMALILGYVFGHI</sequence>
<keyword evidence="1" id="KW-0472">Membrane</keyword>
<keyword evidence="1" id="KW-1133">Transmembrane helix</keyword>
<dbReference type="Proteomes" id="UP001324380">
    <property type="component" value="Chromosome"/>
</dbReference>
<keyword evidence="3" id="KW-1185">Reference proteome</keyword>
<evidence type="ECO:0000256" key="1">
    <source>
        <dbReference type="SAM" id="Phobius"/>
    </source>
</evidence>
<keyword evidence="1" id="KW-0812">Transmembrane</keyword>
<dbReference type="EMBL" id="CP139558">
    <property type="protein sequence ID" value="WPU91497.1"/>
    <property type="molecule type" value="Genomic_DNA"/>
</dbReference>
<dbReference type="RefSeq" id="WP_321560663.1">
    <property type="nucleotide sequence ID" value="NZ_CP139558.1"/>
</dbReference>
<gene>
    <name evidence="2" type="ORF">SNE25_19445</name>
</gene>
<feature type="transmembrane region" description="Helical" evidence="1">
    <location>
        <begin position="148"/>
        <end position="165"/>
    </location>
</feature>
<accession>A0ABZ0TEU3</accession>
<organism evidence="2 3">
    <name type="scientific">Mucilaginibacter sabulilitoris</name>
    <dbReference type="NCBI Taxonomy" id="1173583"/>
    <lineage>
        <taxon>Bacteria</taxon>
        <taxon>Pseudomonadati</taxon>
        <taxon>Bacteroidota</taxon>
        <taxon>Sphingobacteriia</taxon>
        <taxon>Sphingobacteriales</taxon>
        <taxon>Sphingobacteriaceae</taxon>
        <taxon>Mucilaginibacter</taxon>
    </lineage>
</organism>